<evidence type="ECO:0000256" key="10">
    <source>
        <dbReference type="ARBA" id="ARBA00023004"/>
    </source>
</evidence>
<evidence type="ECO:0000256" key="3">
    <source>
        <dbReference type="ARBA" id="ARBA00010031"/>
    </source>
</evidence>
<keyword evidence="10 15" id="KW-0408">Iron</keyword>
<dbReference type="GO" id="GO:0005886">
    <property type="term" value="C:plasma membrane"/>
    <property type="evidence" value="ECO:0007669"/>
    <property type="project" value="UniProtKB-SubCell"/>
</dbReference>
<evidence type="ECO:0000256" key="11">
    <source>
        <dbReference type="ARBA" id="ARBA00023136"/>
    </source>
</evidence>
<dbReference type="PANTHER" id="PTHR37928">
    <property type="entry name" value="CFEM DOMAIN PROTEIN (AFU_ORTHOLOGUE AFUA_6G14090)"/>
    <property type="match status" value="1"/>
</dbReference>
<dbReference type="OrthoDB" id="3767534at2759"/>
<comment type="subcellular location">
    <subcellularLocation>
        <location evidence="1">Cell membrane</location>
        <topology evidence="1">Lipid-anchor</topology>
        <topology evidence="1">GPI-anchor</topology>
    </subcellularLocation>
    <subcellularLocation>
        <location evidence="2">Secreted</location>
    </subcellularLocation>
</comment>
<evidence type="ECO:0000256" key="8">
    <source>
        <dbReference type="ARBA" id="ARBA00022723"/>
    </source>
</evidence>
<evidence type="ECO:0000256" key="16">
    <source>
        <dbReference type="SAM" id="SignalP"/>
    </source>
</evidence>
<dbReference type="InterPro" id="IPR051735">
    <property type="entry name" value="CFEM_domain"/>
</dbReference>
<feature type="chain" id="PRO_5021489477" description="CFEM domain-containing protein" evidence="16">
    <location>
        <begin position="18"/>
        <end position="92"/>
    </location>
</feature>
<dbReference type="GO" id="GO:0046872">
    <property type="term" value="F:metal ion binding"/>
    <property type="evidence" value="ECO:0007669"/>
    <property type="project" value="UniProtKB-UniRule"/>
</dbReference>
<feature type="binding site" description="axial binding residue" evidence="15">
    <location>
        <position position="45"/>
    </location>
    <ligand>
        <name>heme</name>
        <dbReference type="ChEBI" id="CHEBI:30413"/>
    </ligand>
    <ligandPart>
        <name>Fe</name>
        <dbReference type="ChEBI" id="CHEBI:18248"/>
    </ligandPart>
</feature>
<dbReference type="Pfam" id="PF05730">
    <property type="entry name" value="CFEM"/>
    <property type="match status" value="1"/>
</dbReference>
<evidence type="ECO:0000256" key="6">
    <source>
        <dbReference type="ARBA" id="ARBA00022617"/>
    </source>
</evidence>
<dbReference type="GO" id="GO:0098552">
    <property type="term" value="C:side of membrane"/>
    <property type="evidence" value="ECO:0007669"/>
    <property type="project" value="UniProtKB-KW"/>
</dbReference>
<dbReference type="PANTHER" id="PTHR37928:SF2">
    <property type="entry name" value="GPI ANCHORED CFEM DOMAIN PROTEIN (AFU_ORTHOLOGUE AFUA_6G10580)"/>
    <property type="match status" value="1"/>
</dbReference>
<evidence type="ECO:0000256" key="4">
    <source>
        <dbReference type="ARBA" id="ARBA00022475"/>
    </source>
</evidence>
<evidence type="ECO:0000256" key="2">
    <source>
        <dbReference type="ARBA" id="ARBA00004613"/>
    </source>
</evidence>
<feature type="domain" description="CFEM" evidence="17">
    <location>
        <begin position="1"/>
        <end position="92"/>
    </location>
</feature>
<keyword evidence="13" id="KW-0325">Glycoprotein</keyword>
<evidence type="ECO:0000256" key="7">
    <source>
        <dbReference type="ARBA" id="ARBA00022622"/>
    </source>
</evidence>
<keyword evidence="7" id="KW-0336">GPI-anchor</keyword>
<keyword evidence="11" id="KW-0472">Membrane</keyword>
<gene>
    <name evidence="18" type="ORF">E0Z10_g2455</name>
</gene>
<keyword evidence="4" id="KW-1003">Cell membrane</keyword>
<keyword evidence="5" id="KW-0964">Secreted</keyword>
<keyword evidence="8 15" id="KW-0479">Metal-binding</keyword>
<dbReference type="InterPro" id="IPR008427">
    <property type="entry name" value="Extracellular_membr_CFEM_dom"/>
</dbReference>
<keyword evidence="6 15" id="KW-0349">Heme</keyword>
<dbReference type="STRING" id="37992.A0A4Z0YQY9"/>
<keyword evidence="19" id="KW-1185">Reference proteome</keyword>
<organism evidence="18 19">
    <name type="scientific">Xylaria hypoxylon</name>
    <dbReference type="NCBI Taxonomy" id="37992"/>
    <lineage>
        <taxon>Eukaryota</taxon>
        <taxon>Fungi</taxon>
        <taxon>Dikarya</taxon>
        <taxon>Ascomycota</taxon>
        <taxon>Pezizomycotina</taxon>
        <taxon>Sordariomycetes</taxon>
        <taxon>Xylariomycetidae</taxon>
        <taxon>Xylariales</taxon>
        <taxon>Xylariaceae</taxon>
        <taxon>Xylaria</taxon>
    </lineage>
</organism>
<name>A0A4Z0YQY9_9PEZI</name>
<evidence type="ECO:0000313" key="18">
    <source>
        <dbReference type="EMBL" id="TGJ86317.1"/>
    </source>
</evidence>
<evidence type="ECO:0000256" key="9">
    <source>
        <dbReference type="ARBA" id="ARBA00022729"/>
    </source>
</evidence>
<comment type="caution">
    <text evidence="18">The sequence shown here is derived from an EMBL/GenBank/DDBJ whole genome shotgun (WGS) entry which is preliminary data.</text>
</comment>
<evidence type="ECO:0000256" key="1">
    <source>
        <dbReference type="ARBA" id="ARBA00004609"/>
    </source>
</evidence>
<keyword evidence="14" id="KW-0449">Lipoprotein</keyword>
<evidence type="ECO:0000256" key="14">
    <source>
        <dbReference type="ARBA" id="ARBA00023288"/>
    </source>
</evidence>
<comment type="caution">
    <text evidence="15">Lacks conserved residue(s) required for the propagation of feature annotation.</text>
</comment>
<evidence type="ECO:0000256" key="15">
    <source>
        <dbReference type="PROSITE-ProRule" id="PRU01356"/>
    </source>
</evidence>
<reference evidence="18 19" key="1">
    <citation type="submission" date="2019-03" db="EMBL/GenBank/DDBJ databases">
        <title>Draft genome sequence of Xylaria hypoxylon DSM 108379, a ubiquitous saprotrophic-parasitic fungi on hardwood.</title>
        <authorList>
            <person name="Buettner E."/>
            <person name="Leonhardt S."/>
            <person name="Gebauer A.M."/>
            <person name="Liers C."/>
            <person name="Hofrichter M."/>
            <person name="Kellner H."/>
        </authorList>
    </citation>
    <scope>NUCLEOTIDE SEQUENCE [LARGE SCALE GENOMIC DNA]</scope>
    <source>
        <strain evidence="18 19">DSM 108379</strain>
    </source>
</reference>
<keyword evidence="12 15" id="KW-1015">Disulfide bond</keyword>
<dbReference type="GO" id="GO:0005576">
    <property type="term" value="C:extracellular region"/>
    <property type="evidence" value="ECO:0007669"/>
    <property type="project" value="UniProtKB-SubCell"/>
</dbReference>
<evidence type="ECO:0000256" key="13">
    <source>
        <dbReference type="ARBA" id="ARBA00023180"/>
    </source>
</evidence>
<evidence type="ECO:0000313" key="19">
    <source>
        <dbReference type="Proteomes" id="UP000297716"/>
    </source>
</evidence>
<accession>A0A4Z0YQY9</accession>
<dbReference type="Proteomes" id="UP000297716">
    <property type="component" value="Unassembled WGS sequence"/>
</dbReference>
<dbReference type="PROSITE" id="PS52012">
    <property type="entry name" value="CFEM"/>
    <property type="match status" value="1"/>
</dbReference>
<keyword evidence="9 16" id="KW-0732">Signal</keyword>
<dbReference type="EMBL" id="SKBN01000029">
    <property type="protein sequence ID" value="TGJ86317.1"/>
    <property type="molecule type" value="Genomic_DNA"/>
</dbReference>
<proteinExistence type="inferred from homology"/>
<dbReference type="AlphaFoldDB" id="A0A4Z0YQY9"/>
<dbReference type="SMART" id="SM00747">
    <property type="entry name" value="CFEM"/>
    <property type="match status" value="1"/>
</dbReference>
<feature type="signal peptide" evidence="16">
    <location>
        <begin position="1"/>
        <end position="17"/>
    </location>
</feature>
<evidence type="ECO:0000256" key="5">
    <source>
        <dbReference type="ARBA" id="ARBA00022525"/>
    </source>
</evidence>
<evidence type="ECO:0000259" key="17">
    <source>
        <dbReference type="PROSITE" id="PS52012"/>
    </source>
</evidence>
<sequence length="92" mass="9196">MQFTLATLATLIAAVSAQTWADIPACAQPCIDDAVATTTTCGATDYPCICANRDALETEATDCVIAACGETVAVNEVLPAVDAACAAVGSQA</sequence>
<feature type="disulfide bond" evidence="15">
    <location>
        <begin position="41"/>
        <end position="48"/>
    </location>
</feature>
<evidence type="ECO:0000256" key="12">
    <source>
        <dbReference type="ARBA" id="ARBA00023157"/>
    </source>
</evidence>
<protein>
    <recommendedName>
        <fullName evidence="17">CFEM domain-containing protein</fullName>
    </recommendedName>
</protein>
<comment type="similarity">
    <text evidence="3">Belongs to the RBT5 family.</text>
</comment>